<dbReference type="InterPro" id="IPR011249">
    <property type="entry name" value="Metalloenz_LuxS/M16"/>
</dbReference>
<proteinExistence type="inferred from homology"/>
<dbReference type="InterPro" id="IPR050361">
    <property type="entry name" value="MPP/UQCRC_Complex"/>
</dbReference>
<evidence type="ECO:0000313" key="5">
    <source>
        <dbReference type="EMBL" id="PJA47436.1"/>
    </source>
</evidence>
<dbReference type="SUPFAM" id="SSF63411">
    <property type="entry name" value="LuxS/MPP-like metallohydrolase"/>
    <property type="match status" value="2"/>
</dbReference>
<sequence>MSFVKQLKNGLRIHLLPLEGTQTTTVLVLCKVGSRYEGESLRGVSHFIEHLMFKGTKKRPSAIKISRLLDEIGAEFNAYTGKDLTGYYIKTESHHQKLGVELLHDMLAHSLFKPSEMNRERKVILEEIHMYHDNPLMHVDELLEETLFASSTLGWEIAGTTQSIESMKRQDLFDFQDTYYTPSRMVVVVAGKIDPTLSSFLERTFGTLKSKKDTIKDFVPFSLDKWEKGLRMNIQFKDTKQIQLAIGFPAFGMKDSRVPAAKLLALIVGGAMSSRLFLSVRERQGLAYMIRSGFETYEDTGFFWIQAGLDKTRFTLALQTIFKELRLLKKNGVKASEIAWAREHIRGRTALQFEDSASQAEWIARQELFLEKTLSIEAWLKKYEQVRSKDIKAIIEEIFQEERLCIAAIGPFADKQAFAAFLPKTRF</sequence>
<organism evidence="5 6">
    <name type="scientific">Candidatus Uhrbacteria bacterium CG_4_9_14_3_um_filter_36_7</name>
    <dbReference type="NCBI Taxonomy" id="1975033"/>
    <lineage>
        <taxon>Bacteria</taxon>
        <taxon>Candidatus Uhriibacteriota</taxon>
    </lineage>
</organism>
<dbReference type="InterPro" id="IPR011765">
    <property type="entry name" value="Pept_M16_N"/>
</dbReference>
<dbReference type="PROSITE" id="PS00143">
    <property type="entry name" value="INSULINASE"/>
    <property type="match status" value="1"/>
</dbReference>
<dbReference type="InterPro" id="IPR001431">
    <property type="entry name" value="Pept_M16_Zn_BS"/>
</dbReference>
<name>A0A2M7XI91_9BACT</name>
<dbReference type="AlphaFoldDB" id="A0A2M7XI91"/>
<dbReference type="PANTHER" id="PTHR11851">
    <property type="entry name" value="METALLOPROTEASE"/>
    <property type="match status" value="1"/>
</dbReference>
<dbReference type="Gene3D" id="3.30.830.10">
    <property type="entry name" value="Metalloenzyme, LuxS/M16 peptidase-like"/>
    <property type="match status" value="2"/>
</dbReference>
<dbReference type="EMBL" id="PFWS01000021">
    <property type="protein sequence ID" value="PJA47436.1"/>
    <property type="molecule type" value="Genomic_DNA"/>
</dbReference>
<evidence type="ECO:0000313" key="6">
    <source>
        <dbReference type="Proteomes" id="UP000229749"/>
    </source>
</evidence>
<accession>A0A2M7XI91</accession>
<evidence type="ECO:0000256" key="1">
    <source>
        <dbReference type="ARBA" id="ARBA00007261"/>
    </source>
</evidence>
<dbReference type="GO" id="GO:0046872">
    <property type="term" value="F:metal ion binding"/>
    <property type="evidence" value="ECO:0007669"/>
    <property type="project" value="InterPro"/>
</dbReference>
<dbReference type="GO" id="GO:0006508">
    <property type="term" value="P:proteolysis"/>
    <property type="evidence" value="ECO:0007669"/>
    <property type="project" value="InterPro"/>
</dbReference>
<evidence type="ECO:0008006" key="7">
    <source>
        <dbReference type="Google" id="ProtNLM"/>
    </source>
</evidence>
<gene>
    <name evidence="5" type="ORF">CO172_01405</name>
</gene>
<protein>
    <recommendedName>
        <fullName evidence="7">Insulinase family protein</fullName>
    </recommendedName>
</protein>
<evidence type="ECO:0000259" key="4">
    <source>
        <dbReference type="Pfam" id="PF05193"/>
    </source>
</evidence>
<dbReference type="InterPro" id="IPR007863">
    <property type="entry name" value="Peptidase_M16_C"/>
</dbReference>
<evidence type="ECO:0000256" key="2">
    <source>
        <dbReference type="RuleBase" id="RU004447"/>
    </source>
</evidence>
<dbReference type="Pfam" id="PF05193">
    <property type="entry name" value="Peptidase_M16_C"/>
    <property type="match status" value="1"/>
</dbReference>
<comment type="similarity">
    <text evidence="1 2">Belongs to the peptidase M16 family.</text>
</comment>
<reference evidence="6" key="1">
    <citation type="submission" date="2017-09" db="EMBL/GenBank/DDBJ databases">
        <title>Depth-based differentiation of microbial function through sediment-hosted aquifers and enrichment of novel symbionts in the deep terrestrial subsurface.</title>
        <authorList>
            <person name="Probst A.J."/>
            <person name="Ladd B."/>
            <person name="Jarett J.K."/>
            <person name="Geller-Mcgrath D.E."/>
            <person name="Sieber C.M.K."/>
            <person name="Emerson J.B."/>
            <person name="Anantharaman K."/>
            <person name="Thomas B.C."/>
            <person name="Malmstrom R."/>
            <person name="Stieglmeier M."/>
            <person name="Klingl A."/>
            <person name="Woyke T."/>
            <person name="Ryan C.M."/>
            <person name="Banfield J.F."/>
        </authorList>
    </citation>
    <scope>NUCLEOTIDE SEQUENCE [LARGE SCALE GENOMIC DNA]</scope>
</reference>
<comment type="caution">
    <text evidence="5">The sequence shown here is derived from an EMBL/GenBank/DDBJ whole genome shotgun (WGS) entry which is preliminary data.</text>
</comment>
<evidence type="ECO:0000259" key="3">
    <source>
        <dbReference type="Pfam" id="PF00675"/>
    </source>
</evidence>
<feature type="domain" description="Peptidase M16 C-terminal" evidence="4">
    <location>
        <begin position="167"/>
        <end position="341"/>
    </location>
</feature>
<dbReference type="Proteomes" id="UP000229749">
    <property type="component" value="Unassembled WGS sequence"/>
</dbReference>
<dbReference type="Pfam" id="PF00675">
    <property type="entry name" value="Peptidase_M16"/>
    <property type="match status" value="1"/>
</dbReference>
<dbReference type="PANTHER" id="PTHR11851:SF49">
    <property type="entry name" value="MITOCHONDRIAL-PROCESSING PEPTIDASE SUBUNIT ALPHA"/>
    <property type="match status" value="1"/>
</dbReference>
<dbReference type="GO" id="GO:0004222">
    <property type="term" value="F:metalloendopeptidase activity"/>
    <property type="evidence" value="ECO:0007669"/>
    <property type="project" value="InterPro"/>
</dbReference>
<feature type="domain" description="Peptidase M16 N-terminal" evidence="3">
    <location>
        <begin position="20"/>
        <end position="160"/>
    </location>
</feature>